<feature type="transmembrane region" description="Helical" evidence="1">
    <location>
        <begin position="122"/>
        <end position="145"/>
    </location>
</feature>
<dbReference type="Proteomes" id="UP000016569">
    <property type="component" value="Unassembled WGS sequence"/>
</dbReference>
<comment type="caution">
    <text evidence="2">The sequence shown here is derived from an EMBL/GenBank/DDBJ whole genome shotgun (WGS) entry which is preliminary data.</text>
</comment>
<dbReference type="EMBL" id="BATC01000003">
    <property type="protein sequence ID" value="GAD58086.1"/>
    <property type="molecule type" value="Genomic_DNA"/>
</dbReference>
<keyword evidence="1" id="KW-1133">Transmembrane helix</keyword>
<dbReference type="RefSeq" id="WP_021696182.1">
    <property type="nucleotide sequence ID" value="NZ_BATC01000003.1"/>
</dbReference>
<feature type="transmembrane region" description="Helical" evidence="1">
    <location>
        <begin position="50"/>
        <end position="70"/>
    </location>
</feature>
<evidence type="ECO:0000313" key="2">
    <source>
        <dbReference type="EMBL" id="GAD58086.1"/>
    </source>
</evidence>
<feature type="transmembrane region" description="Helical" evidence="1">
    <location>
        <begin position="17"/>
        <end position="38"/>
    </location>
</feature>
<evidence type="ECO:0000313" key="3">
    <source>
        <dbReference type="Proteomes" id="UP000016569"/>
    </source>
</evidence>
<gene>
    <name evidence="2" type="ORF">MBEBAB_0336</name>
</gene>
<proteinExistence type="predicted"/>
<keyword evidence="1" id="KW-0472">Membrane</keyword>
<dbReference type="AlphaFoldDB" id="A0A8E0KH58"/>
<evidence type="ECO:0000256" key="1">
    <source>
        <dbReference type="SAM" id="Phobius"/>
    </source>
</evidence>
<dbReference type="OrthoDB" id="7206962at2"/>
<keyword evidence="3" id="KW-1185">Reference proteome</keyword>
<keyword evidence="1" id="KW-0812">Transmembrane</keyword>
<organism evidence="2 3">
    <name type="scientific">Brevundimonas abyssalis TAR-001</name>
    <dbReference type="NCBI Taxonomy" id="1391729"/>
    <lineage>
        <taxon>Bacteria</taxon>
        <taxon>Pseudomonadati</taxon>
        <taxon>Pseudomonadota</taxon>
        <taxon>Alphaproteobacteria</taxon>
        <taxon>Caulobacterales</taxon>
        <taxon>Caulobacteraceae</taxon>
        <taxon>Brevundimonas</taxon>
    </lineage>
</organism>
<accession>A0A8E0KH58</accession>
<feature type="transmembrane region" description="Helical" evidence="1">
    <location>
        <begin position="82"/>
        <end position="102"/>
    </location>
</feature>
<protein>
    <submittedName>
        <fullName evidence="2">Uncharacterized protein</fullName>
    </submittedName>
</protein>
<reference evidence="3" key="1">
    <citation type="journal article" date="2013" name="Genome Announc.">
        <title>Draft Genome Sequence of the Dimorphic Prosthecate Bacterium Brevundimonas abyssalis TAR-001T.</title>
        <authorList>
            <person name="Tsubouchi T."/>
            <person name="Nishi S."/>
            <person name="Usui K."/>
            <person name="Shimane Y."/>
            <person name="Takaki Y."/>
            <person name="Maruyama T."/>
            <person name="Hatada Y."/>
        </authorList>
    </citation>
    <scope>NUCLEOTIDE SEQUENCE [LARGE SCALE GENOMIC DNA]</scope>
    <source>
        <strain evidence="3">TAR-001</strain>
    </source>
</reference>
<name>A0A8E0KH58_9CAUL</name>
<sequence length="149" mass="16091">MTASPRPRRKMSSAGRFWLLMGATMLIGAVTGGVYAWLEHTGGLPGPVMSALILFVMFGLLIAGTVWWWIRADEAVREAHKWAWYWGGSIGMCVGIGALMLAEAYGGDAPVPADATYSSLLIAGASLVLLPMLIGYGVAWFAWWVSKRV</sequence>